<evidence type="ECO:0000313" key="2">
    <source>
        <dbReference type="Proteomes" id="UP001634394"/>
    </source>
</evidence>
<comment type="caution">
    <text evidence="1">The sequence shown here is derived from an EMBL/GenBank/DDBJ whole genome shotgun (WGS) entry which is preliminary data.</text>
</comment>
<protein>
    <submittedName>
        <fullName evidence="1">Uncharacterized protein</fullName>
    </submittedName>
</protein>
<sequence>STEKIITVKRNTKHWSDTLFLGLGRDSSLKKELPYAVDYVQRMKFTSLSVHMSQITDAAVCKSMNEDVIVALDACRSNVGDVERVMIVINDAMLQSLTPWFDEN</sequence>
<organism evidence="1 2">
    <name type="scientific">Sinanodonta woodiana</name>
    <name type="common">Chinese pond mussel</name>
    <name type="synonym">Anodonta woodiana</name>
    <dbReference type="NCBI Taxonomy" id="1069815"/>
    <lineage>
        <taxon>Eukaryota</taxon>
        <taxon>Metazoa</taxon>
        <taxon>Spiralia</taxon>
        <taxon>Lophotrochozoa</taxon>
        <taxon>Mollusca</taxon>
        <taxon>Bivalvia</taxon>
        <taxon>Autobranchia</taxon>
        <taxon>Heteroconchia</taxon>
        <taxon>Palaeoheterodonta</taxon>
        <taxon>Unionida</taxon>
        <taxon>Unionoidea</taxon>
        <taxon>Unionidae</taxon>
        <taxon>Unioninae</taxon>
        <taxon>Sinanodonta</taxon>
    </lineage>
</organism>
<feature type="non-terminal residue" evidence="1">
    <location>
        <position position="1"/>
    </location>
</feature>
<reference evidence="1 2" key="1">
    <citation type="submission" date="2024-11" db="EMBL/GenBank/DDBJ databases">
        <title>Chromosome-level genome assembly of the freshwater bivalve Anodonta woodiana.</title>
        <authorList>
            <person name="Chen X."/>
        </authorList>
    </citation>
    <scope>NUCLEOTIDE SEQUENCE [LARGE SCALE GENOMIC DNA]</scope>
    <source>
        <strain evidence="1">MN2024</strain>
        <tissue evidence="1">Gills</tissue>
    </source>
</reference>
<proteinExistence type="predicted"/>
<name>A0ABD3VUK0_SINWO</name>
<evidence type="ECO:0000313" key="1">
    <source>
        <dbReference type="EMBL" id="KAL3865272.1"/>
    </source>
</evidence>
<feature type="non-terminal residue" evidence="1">
    <location>
        <position position="104"/>
    </location>
</feature>
<dbReference type="AlphaFoldDB" id="A0ABD3VUK0"/>
<dbReference type="Proteomes" id="UP001634394">
    <property type="component" value="Unassembled WGS sequence"/>
</dbReference>
<accession>A0ABD3VUK0</accession>
<keyword evidence="2" id="KW-1185">Reference proteome</keyword>
<gene>
    <name evidence="1" type="ORF">ACJMK2_006885</name>
</gene>
<dbReference type="EMBL" id="JBJQND010000010">
    <property type="protein sequence ID" value="KAL3865272.1"/>
    <property type="molecule type" value="Genomic_DNA"/>
</dbReference>